<protein>
    <submittedName>
        <fullName evidence="2">Alpha-1,3/1,6-mannosyltransferase ALG2</fullName>
    </submittedName>
</protein>
<dbReference type="Proteomes" id="UP000887579">
    <property type="component" value="Unplaced"/>
</dbReference>
<evidence type="ECO:0000313" key="2">
    <source>
        <dbReference type="WBParaSite" id="ES5_v2.g12647.t1"/>
    </source>
</evidence>
<dbReference type="WBParaSite" id="ES5_v2.g12647.t1">
    <property type="protein sequence ID" value="ES5_v2.g12647.t1"/>
    <property type="gene ID" value="ES5_v2.g12647"/>
</dbReference>
<accession>A0AC34F703</accession>
<organism evidence="1 2">
    <name type="scientific">Panagrolaimus sp. ES5</name>
    <dbReference type="NCBI Taxonomy" id="591445"/>
    <lineage>
        <taxon>Eukaryota</taxon>
        <taxon>Metazoa</taxon>
        <taxon>Ecdysozoa</taxon>
        <taxon>Nematoda</taxon>
        <taxon>Chromadorea</taxon>
        <taxon>Rhabditida</taxon>
        <taxon>Tylenchina</taxon>
        <taxon>Panagrolaimomorpha</taxon>
        <taxon>Panagrolaimoidea</taxon>
        <taxon>Panagrolaimidae</taxon>
        <taxon>Panagrolaimus</taxon>
    </lineage>
</organism>
<sequence>MIRHFASSGHRVVWYTTMIDEYWAKEDFFGIEIRKVNLNLHPGDWFSQNIALGYSLVFSDLKPDLIVVDHSASCVPMLKWRFPSSKVLFYCHFPQQLVTPSRFFLYRWYSNMIGLIEAKLYEAADVVMVNSKFTAASFEQVMPSVCNSKIRVVYPPCDVDSLSIPNGRAISRKQRPQNQLYTFLSMNRFWPEKRLDIIVEAAALLKKKGYPAKIQLAGSVMPHIPESRIYYDLLKQMVKDHNVEGYIEFVPSPSEDEKFRLYRTCDSALYTPPNEHFGIVPIEALEQRRPVIVIDSGGPAETVIEDITGTKILEPDPHMLCDAMIKHIKREFWEDLDIDEKYLLQRKRFEEQFSLDGFGNRIDEALHSMFPDTYIPTAKKYQHLPCNPTNVVVTTSPVKSKSLPKLDSSFDNRKNA</sequence>
<name>A0AC34F703_9BILA</name>
<proteinExistence type="predicted"/>
<evidence type="ECO:0000313" key="1">
    <source>
        <dbReference type="Proteomes" id="UP000887579"/>
    </source>
</evidence>
<reference evidence="2" key="1">
    <citation type="submission" date="2022-11" db="UniProtKB">
        <authorList>
            <consortium name="WormBaseParasite"/>
        </authorList>
    </citation>
    <scope>IDENTIFICATION</scope>
</reference>